<evidence type="ECO:0000313" key="8">
    <source>
        <dbReference type="Proteomes" id="UP001497045"/>
    </source>
</evidence>
<dbReference type="InterPro" id="IPR006058">
    <property type="entry name" value="2Fe2S_fd_BS"/>
</dbReference>
<dbReference type="PROSITE" id="PS00197">
    <property type="entry name" value="2FE2S_FER_1"/>
    <property type="match status" value="1"/>
</dbReference>
<dbReference type="RefSeq" id="WP_341671800.1">
    <property type="nucleotide sequence ID" value="NZ_JBBYHV010000001.1"/>
</dbReference>
<accession>A0ABU9IA23</accession>
<dbReference type="SUPFAM" id="SSF54292">
    <property type="entry name" value="2Fe-2S ferredoxin-like"/>
    <property type="match status" value="1"/>
</dbReference>
<keyword evidence="5" id="KW-0411">Iron-sulfur</keyword>
<dbReference type="InterPro" id="IPR036884">
    <property type="entry name" value="2Fe-2S-bd_dom_sf"/>
</dbReference>
<protein>
    <submittedName>
        <fullName evidence="7">(2Fe-2S)-binding protein</fullName>
    </submittedName>
</protein>
<evidence type="ECO:0000256" key="5">
    <source>
        <dbReference type="ARBA" id="ARBA00023014"/>
    </source>
</evidence>
<keyword evidence="2" id="KW-0479">Metal-binding</keyword>
<keyword evidence="4" id="KW-0408">Iron</keyword>
<dbReference type="InterPro" id="IPR036010">
    <property type="entry name" value="2Fe-2S_ferredoxin-like_sf"/>
</dbReference>
<reference evidence="7 8" key="1">
    <citation type="submission" date="2024-04" db="EMBL/GenBank/DDBJ databases">
        <title>Aurantiacibacter sp. DGU6 16S ribosomal RNA gene Genome sequencing and assembly.</title>
        <authorList>
            <person name="Park S."/>
        </authorList>
    </citation>
    <scope>NUCLEOTIDE SEQUENCE [LARGE SCALE GENOMIC DNA]</scope>
    <source>
        <strain evidence="7 8">DGU6</strain>
    </source>
</reference>
<dbReference type="SUPFAM" id="SSF47741">
    <property type="entry name" value="CO dehydrogenase ISP C-domain like"/>
    <property type="match status" value="1"/>
</dbReference>
<evidence type="ECO:0000313" key="7">
    <source>
        <dbReference type="EMBL" id="MEL1249268.1"/>
    </source>
</evidence>
<dbReference type="InterPro" id="IPR001041">
    <property type="entry name" value="2Fe-2S_ferredoxin-type"/>
</dbReference>
<dbReference type="Pfam" id="PF00111">
    <property type="entry name" value="Fer2"/>
    <property type="match status" value="1"/>
</dbReference>
<evidence type="ECO:0000256" key="2">
    <source>
        <dbReference type="ARBA" id="ARBA00022723"/>
    </source>
</evidence>
<dbReference type="EMBL" id="JBBYHV010000001">
    <property type="protein sequence ID" value="MEL1249268.1"/>
    <property type="molecule type" value="Genomic_DNA"/>
</dbReference>
<dbReference type="Proteomes" id="UP001497045">
    <property type="component" value="Unassembled WGS sequence"/>
</dbReference>
<keyword evidence="8" id="KW-1185">Reference proteome</keyword>
<evidence type="ECO:0000256" key="1">
    <source>
        <dbReference type="ARBA" id="ARBA00022714"/>
    </source>
</evidence>
<proteinExistence type="predicted"/>
<dbReference type="Pfam" id="PF01799">
    <property type="entry name" value="Fer2_2"/>
    <property type="match status" value="1"/>
</dbReference>
<comment type="caution">
    <text evidence="7">The sequence shown here is derived from an EMBL/GenBank/DDBJ whole genome shotgun (WGS) entry which is preliminary data.</text>
</comment>
<evidence type="ECO:0000256" key="3">
    <source>
        <dbReference type="ARBA" id="ARBA00023002"/>
    </source>
</evidence>
<evidence type="ECO:0000256" key="4">
    <source>
        <dbReference type="ARBA" id="ARBA00023004"/>
    </source>
</evidence>
<dbReference type="Gene3D" id="3.10.20.30">
    <property type="match status" value="1"/>
</dbReference>
<dbReference type="InterPro" id="IPR002888">
    <property type="entry name" value="2Fe-2S-bd"/>
</dbReference>
<organism evidence="7 8">
    <name type="scientific">Aurantiacibacter gilvus</name>
    <dbReference type="NCBI Taxonomy" id="3139141"/>
    <lineage>
        <taxon>Bacteria</taxon>
        <taxon>Pseudomonadati</taxon>
        <taxon>Pseudomonadota</taxon>
        <taxon>Alphaproteobacteria</taxon>
        <taxon>Sphingomonadales</taxon>
        <taxon>Erythrobacteraceae</taxon>
        <taxon>Aurantiacibacter</taxon>
    </lineage>
</organism>
<dbReference type="PROSITE" id="PS51085">
    <property type="entry name" value="2FE2S_FER_2"/>
    <property type="match status" value="1"/>
</dbReference>
<evidence type="ECO:0000259" key="6">
    <source>
        <dbReference type="PROSITE" id="PS51085"/>
    </source>
</evidence>
<gene>
    <name evidence="7" type="ORF">AAEO60_01135</name>
</gene>
<name>A0ABU9IA23_9SPHN</name>
<keyword evidence="1" id="KW-0001">2Fe-2S</keyword>
<keyword evidence="3" id="KW-0560">Oxidoreductase</keyword>
<dbReference type="Gene3D" id="1.10.150.120">
    <property type="entry name" value="[2Fe-2S]-binding domain"/>
    <property type="match status" value="1"/>
</dbReference>
<dbReference type="InterPro" id="IPR051452">
    <property type="entry name" value="Diverse_Oxidoreductases"/>
</dbReference>
<dbReference type="PANTHER" id="PTHR44379">
    <property type="entry name" value="OXIDOREDUCTASE WITH IRON-SULFUR SUBUNIT"/>
    <property type="match status" value="1"/>
</dbReference>
<dbReference type="InterPro" id="IPR012675">
    <property type="entry name" value="Beta-grasp_dom_sf"/>
</dbReference>
<feature type="domain" description="2Fe-2S ferredoxin-type" evidence="6">
    <location>
        <begin position="1"/>
        <end position="77"/>
    </location>
</feature>
<dbReference type="PANTHER" id="PTHR44379:SF2">
    <property type="entry name" value="BLR6218 PROTEIN"/>
    <property type="match status" value="1"/>
</dbReference>
<dbReference type="CDD" id="cd00207">
    <property type="entry name" value="fer2"/>
    <property type="match status" value="1"/>
</dbReference>
<sequence>MTFSITINGETREIDAPGDMPLLWALRNELGMVGTKFGCGIGMCGACTVHVDGQATRSCSLPLSAVGDKQVSTIEALGQSPVGQALQQAWLDDDVMQCGYCQAGQLMNATALLNNNPNPSDDEISAAMSGNICRCACYNRIHEAIAKVARDEETANA</sequence>